<keyword evidence="2" id="KW-1185">Reference proteome</keyword>
<dbReference type="Proteomes" id="UP000366872">
    <property type="component" value="Unassembled WGS sequence"/>
</dbReference>
<reference evidence="1 2" key="1">
    <citation type="submission" date="2019-04" db="EMBL/GenBank/DDBJ databases">
        <authorList>
            <person name="Van Vliet M D."/>
        </authorList>
    </citation>
    <scope>NUCLEOTIDE SEQUENCE [LARGE SCALE GENOMIC DNA]</scope>
    <source>
        <strain evidence="1 2">F1</strain>
    </source>
</reference>
<evidence type="ECO:0000313" key="2">
    <source>
        <dbReference type="Proteomes" id="UP000366872"/>
    </source>
</evidence>
<protein>
    <recommendedName>
        <fullName evidence="3">YubB ferredoxin-like domain-containing protein</fullName>
    </recommendedName>
</protein>
<accession>A0A6C2TWH0</accession>
<evidence type="ECO:0000313" key="1">
    <source>
        <dbReference type="EMBL" id="VGO11844.1"/>
    </source>
</evidence>
<gene>
    <name evidence="1" type="ORF">PDESU_00391</name>
</gene>
<sequence>MPNHCMNQVTLKCRTQETAVRIKDHLAGKESLFDFNALVPEPKELLKSRLKIVSVEELRNQFGHDNWYDWRRANWGTKWNSFQCTLDDSLISNGELVYCFLTAWCPPEGVYEKLLLYIEANNLGVEVSWYINEPTEGVSGFLEDTQ</sequence>
<dbReference type="EMBL" id="CAAHFG010000001">
    <property type="protein sequence ID" value="VGO11844.1"/>
    <property type="molecule type" value="Genomic_DNA"/>
</dbReference>
<proteinExistence type="predicted"/>
<dbReference type="RefSeq" id="WP_136077564.1">
    <property type="nucleotide sequence ID" value="NZ_CAAHFG010000001.1"/>
</dbReference>
<organism evidence="1 2">
    <name type="scientific">Pontiella desulfatans</name>
    <dbReference type="NCBI Taxonomy" id="2750659"/>
    <lineage>
        <taxon>Bacteria</taxon>
        <taxon>Pseudomonadati</taxon>
        <taxon>Kiritimatiellota</taxon>
        <taxon>Kiritimatiellia</taxon>
        <taxon>Kiritimatiellales</taxon>
        <taxon>Pontiellaceae</taxon>
        <taxon>Pontiella</taxon>
    </lineage>
</organism>
<name>A0A6C2TWH0_PONDE</name>
<dbReference type="AlphaFoldDB" id="A0A6C2TWH0"/>
<evidence type="ECO:0008006" key="3">
    <source>
        <dbReference type="Google" id="ProtNLM"/>
    </source>
</evidence>